<keyword evidence="2" id="KW-1185">Reference proteome</keyword>
<dbReference type="Proteomes" id="UP000807504">
    <property type="component" value="Unassembled WGS sequence"/>
</dbReference>
<protein>
    <submittedName>
        <fullName evidence="1">Uncharacterized protein</fullName>
    </submittedName>
</protein>
<gene>
    <name evidence="1" type="ORF">HNY73_011380</name>
</gene>
<evidence type="ECO:0000313" key="1">
    <source>
        <dbReference type="EMBL" id="KAF8785883.1"/>
    </source>
</evidence>
<organism evidence="1 2">
    <name type="scientific">Argiope bruennichi</name>
    <name type="common">Wasp spider</name>
    <name type="synonym">Aranea bruennichi</name>
    <dbReference type="NCBI Taxonomy" id="94029"/>
    <lineage>
        <taxon>Eukaryota</taxon>
        <taxon>Metazoa</taxon>
        <taxon>Ecdysozoa</taxon>
        <taxon>Arthropoda</taxon>
        <taxon>Chelicerata</taxon>
        <taxon>Arachnida</taxon>
        <taxon>Araneae</taxon>
        <taxon>Araneomorphae</taxon>
        <taxon>Entelegynae</taxon>
        <taxon>Araneoidea</taxon>
        <taxon>Araneidae</taxon>
        <taxon>Argiope</taxon>
    </lineage>
</organism>
<accession>A0A8T0FAA6</accession>
<reference evidence="1" key="1">
    <citation type="journal article" date="2020" name="bioRxiv">
        <title>Chromosome-level reference genome of the European wasp spider Argiope bruennichi: a resource for studies on range expansion and evolutionary adaptation.</title>
        <authorList>
            <person name="Sheffer M.M."/>
            <person name="Hoppe A."/>
            <person name="Krehenwinkel H."/>
            <person name="Uhl G."/>
            <person name="Kuss A.W."/>
            <person name="Jensen L."/>
            <person name="Jensen C."/>
            <person name="Gillespie R.G."/>
            <person name="Hoff K.J."/>
            <person name="Prost S."/>
        </authorList>
    </citation>
    <scope>NUCLEOTIDE SEQUENCE</scope>
</reference>
<sequence>MTERLQREELERVVDEKERIERDRTYELEKLRLQVESQKLEQTSGLELLPADQQATFNLKKLLPDFGRRMGTRPYS</sequence>
<reference evidence="1" key="2">
    <citation type="submission" date="2020-06" db="EMBL/GenBank/DDBJ databases">
        <authorList>
            <person name="Sheffer M."/>
        </authorList>
    </citation>
    <scope>NUCLEOTIDE SEQUENCE</scope>
</reference>
<evidence type="ECO:0000313" key="2">
    <source>
        <dbReference type="Proteomes" id="UP000807504"/>
    </source>
</evidence>
<name>A0A8T0FAA6_ARGBR</name>
<comment type="caution">
    <text evidence="1">The sequence shown here is derived from an EMBL/GenBank/DDBJ whole genome shotgun (WGS) entry which is preliminary data.</text>
</comment>
<proteinExistence type="predicted"/>
<dbReference type="EMBL" id="JABXBU010000030">
    <property type="protein sequence ID" value="KAF8785883.1"/>
    <property type="molecule type" value="Genomic_DNA"/>
</dbReference>
<dbReference type="AlphaFoldDB" id="A0A8T0FAA6"/>